<accession>A0A315ZB86</accession>
<dbReference type="InterPro" id="IPR010295">
    <property type="entry name" value="DUF898"/>
</dbReference>
<sequence length="316" mass="35964">MENTDQKFRFVGKKGEFFGIEILNIVFTFITLGLYYPWAKANRLKYIYGNTEFAGSSFAFLGTGKEMFKGFIKAVLIIGALYAVYIAGIFSQEPSLILAGALIMLLGVIFLVPVAIHGGLKYRLSRTTWRTVHMGYRGKLSDLMKIYVKGILLSIVTLGIYSFWFEVELRKYILKNVRLGNLEMEFKGDGSTYFGTFFLGYILSTVTLGIYSFWWMRDLYRFFWDNTYVIQDGREIKMEFTGTAGGFFKTLIGNFLIVVFTFGLGTPIAIIRMLSFVIENTGIRGTLNLDAIEQTEEQYKDATGEDLADMLEIDAF</sequence>
<feature type="transmembrane region" description="Helical" evidence="1">
    <location>
        <begin position="255"/>
        <end position="278"/>
    </location>
</feature>
<evidence type="ECO:0000313" key="3">
    <source>
        <dbReference type="Proteomes" id="UP000245535"/>
    </source>
</evidence>
<keyword evidence="1" id="KW-1133">Transmembrane helix</keyword>
<evidence type="ECO:0000313" key="2">
    <source>
        <dbReference type="EMBL" id="PWJ42620.1"/>
    </source>
</evidence>
<feature type="transmembrane region" description="Helical" evidence="1">
    <location>
        <begin position="193"/>
        <end position="214"/>
    </location>
</feature>
<keyword evidence="1" id="KW-0472">Membrane</keyword>
<name>A0A315ZB86_SEDFL</name>
<dbReference type="RefSeq" id="WP_109616756.1">
    <property type="nucleotide sequence ID" value="NZ_QGDO01000002.1"/>
</dbReference>
<feature type="transmembrane region" description="Helical" evidence="1">
    <location>
        <begin position="96"/>
        <end position="116"/>
    </location>
</feature>
<dbReference type="AlphaFoldDB" id="A0A315ZB86"/>
<dbReference type="Proteomes" id="UP000245535">
    <property type="component" value="Unassembled WGS sequence"/>
</dbReference>
<evidence type="ECO:0000256" key="1">
    <source>
        <dbReference type="SAM" id="Phobius"/>
    </source>
</evidence>
<protein>
    <submittedName>
        <fullName evidence="2">Uncharacterized membrane protein YjgN (DUF898 family)</fullName>
    </submittedName>
</protein>
<keyword evidence="3" id="KW-1185">Reference proteome</keyword>
<dbReference type="OrthoDB" id="637345at2"/>
<feature type="transmembrane region" description="Helical" evidence="1">
    <location>
        <begin position="146"/>
        <end position="165"/>
    </location>
</feature>
<reference evidence="2 3" key="1">
    <citation type="submission" date="2018-03" db="EMBL/GenBank/DDBJ databases">
        <title>Genomic Encyclopedia of Archaeal and Bacterial Type Strains, Phase II (KMG-II): from individual species to whole genera.</title>
        <authorList>
            <person name="Goeker M."/>
        </authorList>
    </citation>
    <scope>NUCLEOTIDE SEQUENCE [LARGE SCALE GENOMIC DNA]</scope>
    <source>
        <strain evidence="2 3">DSM 28229</strain>
    </source>
</reference>
<comment type="caution">
    <text evidence="2">The sequence shown here is derived from an EMBL/GenBank/DDBJ whole genome shotgun (WGS) entry which is preliminary data.</text>
</comment>
<feature type="transmembrane region" description="Helical" evidence="1">
    <location>
        <begin position="17"/>
        <end position="38"/>
    </location>
</feature>
<dbReference type="Pfam" id="PF05987">
    <property type="entry name" value="DUF898"/>
    <property type="match status" value="2"/>
</dbReference>
<feature type="transmembrane region" description="Helical" evidence="1">
    <location>
        <begin position="71"/>
        <end position="90"/>
    </location>
</feature>
<dbReference type="EMBL" id="QGDO01000002">
    <property type="protein sequence ID" value="PWJ42620.1"/>
    <property type="molecule type" value="Genomic_DNA"/>
</dbReference>
<proteinExistence type="predicted"/>
<keyword evidence="1" id="KW-0812">Transmembrane</keyword>
<gene>
    <name evidence="2" type="ORF">BC781_102164</name>
</gene>
<organism evidence="2 3">
    <name type="scientific">Sediminitomix flava</name>
    <dbReference type="NCBI Taxonomy" id="379075"/>
    <lineage>
        <taxon>Bacteria</taxon>
        <taxon>Pseudomonadati</taxon>
        <taxon>Bacteroidota</taxon>
        <taxon>Cytophagia</taxon>
        <taxon>Cytophagales</taxon>
        <taxon>Flammeovirgaceae</taxon>
        <taxon>Sediminitomix</taxon>
    </lineage>
</organism>